<evidence type="ECO:0000313" key="3">
    <source>
        <dbReference type="Proteomes" id="UP000053144"/>
    </source>
</evidence>
<accession>A0A0L9TLP9</accession>
<evidence type="ECO:0000256" key="1">
    <source>
        <dbReference type="SAM" id="MobiDB-lite"/>
    </source>
</evidence>
<feature type="region of interest" description="Disordered" evidence="1">
    <location>
        <begin position="1"/>
        <end position="68"/>
    </location>
</feature>
<reference evidence="3" key="1">
    <citation type="journal article" date="2015" name="Proc. Natl. Acad. Sci. U.S.A.">
        <title>Genome sequencing of adzuki bean (Vigna angularis) provides insight into high starch and low fat accumulation and domestication.</title>
        <authorList>
            <person name="Yang K."/>
            <person name="Tian Z."/>
            <person name="Chen C."/>
            <person name="Luo L."/>
            <person name="Zhao B."/>
            <person name="Wang Z."/>
            <person name="Yu L."/>
            <person name="Li Y."/>
            <person name="Sun Y."/>
            <person name="Li W."/>
            <person name="Chen Y."/>
            <person name="Li Y."/>
            <person name="Zhang Y."/>
            <person name="Ai D."/>
            <person name="Zhao J."/>
            <person name="Shang C."/>
            <person name="Ma Y."/>
            <person name="Wu B."/>
            <person name="Wang M."/>
            <person name="Gao L."/>
            <person name="Sun D."/>
            <person name="Zhang P."/>
            <person name="Guo F."/>
            <person name="Wang W."/>
            <person name="Li Y."/>
            <person name="Wang J."/>
            <person name="Varshney R.K."/>
            <person name="Wang J."/>
            <person name="Ling H.Q."/>
            <person name="Wan P."/>
        </authorList>
    </citation>
    <scope>NUCLEOTIDE SEQUENCE</scope>
    <source>
        <strain evidence="3">cv. Jingnong 6</strain>
    </source>
</reference>
<protein>
    <submittedName>
        <fullName evidence="2">Uncharacterized protein</fullName>
    </submittedName>
</protein>
<evidence type="ECO:0000313" key="2">
    <source>
        <dbReference type="EMBL" id="KOM31079.1"/>
    </source>
</evidence>
<dbReference type="AlphaFoldDB" id="A0A0L9TLP9"/>
<dbReference type="Gramene" id="KOM31079">
    <property type="protein sequence ID" value="KOM31079"/>
    <property type="gene ID" value="LR48_Vigan01g063400"/>
</dbReference>
<proteinExistence type="predicted"/>
<dbReference type="EMBL" id="CM003371">
    <property type="protein sequence ID" value="KOM31079.1"/>
    <property type="molecule type" value="Genomic_DNA"/>
</dbReference>
<sequence>MPTVKTAPDSSNDAWTAAKRRLDSSKSVSESGKTVPESGKQRLDSENGAWTMENDADKRCLNNDLKQK</sequence>
<name>A0A0L9TLP9_PHAAN</name>
<feature type="compositionally biased region" description="Basic and acidic residues" evidence="1">
    <location>
        <begin position="55"/>
        <end position="68"/>
    </location>
</feature>
<organism evidence="2 3">
    <name type="scientific">Phaseolus angularis</name>
    <name type="common">Azuki bean</name>
    <name type="synonym">Vigna angularis</name>
    <dbReference type="NCBI Taxonomy" id="3914"/>
    <lineage>
        <taxon>Eukaryota</taxon>
        <taxon>Viridiplantae</taxon>
        <taxon>Streptophyta</taxon>
        <taxon>Embryophyta</taxon>
        <taxon>Tracheophyta</taxon>
        <taxon>Spermatophyta</taxon>
        <taxon>Magnoliopsida</taxon>
        <taxon>eudicotyledons</taxon>
        <taxon>Gunneridae</taxon>
        <taxon>Pentapetalae</taxon>
        <taxon>rosids</taxon>
        <taxon>fabids</taxon>
        <taxon>Fabales</taxon>
        <taxon>Fabaceae</taxon>
        <taxon>Papilionoideae</taxon>
        <taxon>50 kb inversion clade</taxon>
        <taxon>NPAAA clade</taxon>
        <taxon>indigoferoid/millettioid clade</taxon>
        <taxon>Phaseoleae</taxon>
        <taxon>Vigna</taxon>
    </lineage>
</organism>
<gene>
    <name evidence="2" type="ORF">LR48_Vigan01g063400</name>
</gene>
<dbReference type="Proteomes" id="UP000053144">
    <property type="component" value="Chromosome 1"/>
</dbReference>